<keyword evidence="1" id="KW-0732">Signal</keyword>
<accession>A0ABT3NNT7</accession>
<organism evidence="2 3">
    <name type="scientific">Acinetobacter entericus</name>
    <dbReference type="NCBI Taxonomy" id="2989714"/>
    <lineage>
        <taxon>Bacteria</taxon>
        <taxon>Pseudomonadati</taxon>
        <taxon>Pseudomonadota</taxon>
        <taxon>Gammaproteobacteria</taxon>
        <taxon>Moraxellales</taxon>
        <taxon>Moraxellaceae</taxon>
        <taxon>Acinetobacter</taxon>
    </lineage>
</organism>
<name>A0ABT3NNT7_9GAMM</name>
<gene>
    <name evidence="2" type="ORF">OKC24_19070</name>
</gene>
<feature type="signal peptide" evidence="1">
    <location>
        <begin position="1"/>
        <end position="18"/>
    </location>
</feature>
<keyword evidence="3" id="KW-1185">Reference proteome</keyword>
<protein>
    <recommendedName>
        <fullName evidence="4">DUF2845 domain-containing protein</fullName>
    </recommendedName>
</protein>
<dbReference type="Proteomes" id="UP001209682">
    <property type="component" value="Unassembled WGS sequence"/>
</dbReference>
<comment type="caution">
    <text evidence="2">The sequence shown here is derived from an EMBL/GenBank/DDBJ whole genome shotgun (WGS) entry which is preliminary data.</text>
</comment>
<feature type="chain" id="PRO_5045131837" description="DUF2845 domain-containing protein" evidence="1">
    <location>
        <begin position="19"/>
        <end position="93"/>
    </location>
</feature>
<evidence type="ECO:0008006" key="4">
    <source>
        <dbReference type="Google" id="ProtNLM"/>
    </source>
</evidence>
<evidence type="ECO:0000256" key="1">
    <source>
        <dbReference type="SAM" id="SignalP"/>
    </source>
</evidence>
<reference evidence="2 3" key="1">
    <citation type="submission" date="2022-11" db="EMBL/GenBank/DDBJ databases">
        <title>Acinetobacter entericus sp. nov., isolated from the gut of the plastic-eating larvae of the Coleoptera insect Zophobas atratus.</title>
        <authorList>
            <person name="Dong X."/>
            <person name="Yang Y."/>
        </authorList>
    </citation>
    <scope>NUCLEOTIDE SEQUENCE [LARGE SCALE GENOMIC DNA]</scope>
    <source>
        <strain evidence="2 3">BIT-DXN8</strain>
    </source>
</reference>
<proteinExistence type="predicted"/>
<dbReference type="RefSeq" id="WP_131275622.1">
    <property type="nucleotide sequence ID" value="NZ_JAPEQW010000064.1"/>
</dbReference>
<evidence type="ECO:0000313" key="3">
    <source>
        <dbReference type="Proteomes" id="UP001209682"/>
    </source>
</evidence>
<sequence length="93" mass="10617">MKKFVLILALCMSAQAFAVEMQAVRGSYGFVELGDSYSRLRDVLGNPESSYEHTIRDGRGRAHPATTYKYKVENAYYAITIVDGNIYKIDWER</sequence>
<evidence type="ECO:0000313" key="2">
    <source>
        <dbReference type="EMBL" id="MCW8041221.1"/>
    </source>
</evidence>
<dbReference type="EMBL" id="JAPEQW010000064">
    <property type="protein sequence ID" value="MCW8041221.1"/>
    <property type="molecule type" value="Genomic_DNA"/>
</dbReference>